<evidence type="ECO:0000259" key="1">
    <source>
        <dbReference type="Pfam" id="PF01979"/>
    </source>
</evidence>
<dbReference type="InterPro" id="IPR032466">
    <property type="entry name" value="Metal_Hydrolase"/>
</dbReference>
<gene>
    <name evidence="2" type="ORF">GCM10010470_45710</name>
</gene>
<comment type="caution">
    <text evidence="2">The sequence shown here is derived from an EMBL/GenBank/DDBJ whole genome shotgun (WGS) entry which is preliminary data.</text>
</comment>
<accession>A0ABN3VHC2</accession>
<dbReference type="Pfam" id="PF01979">
    <property type="entry name" value="Amidohydro_1"/>
    <property type="match status" value="1"/>
</dbReference>
<dbReference type="RefSeq" id="WP_344682907.1">
    <property type="nucleotide sequence ID" value="NZ_BAAAUX010000019.1"/>
</dbReference>
<organism evidence="2 3">
    <name type="scientific">Saccharopolyspora taberi</name>
    <dbReference type="NCBI Taxonomy" id="60895"/>
    <lineage>
        <taxon>Bacteria</taxon>
        <taxon>Bacillati</taxon>
        <taxon>Actinomycetota</taxon>
        <taxon>Actinomycetes</taxon>
        <taxon>Pseudonocardiales</taxon>
        <taxon>Pseudonocardiaceae</taxon>
        <taxon>Saccharopolyspora</taxon>
    </lineage>
</organism>
<feature type="domain" description="Amidohydrolase-related" evidence="1">
    <location>
        <begin position="92"/>
        <end position="347"/>
    </location>
</feature>
<name>A0ABN3VHC2_9PSEU</name>
<dbReference type="EMBL" id="BAAAUX010000019">
    <property type="protein sequence ID" value="GAA2805344.1"/>
    <property type="molecule type" value="Genomic_DNA"/>
</dbReference>
<dbReference type="Gene3D" id="1.20.58.520">
    <property type="entry name" value="Amidohydrolase"/>
    <property type="match status" value="1"/>
</dbReference>
<dbReference type="Gene3D" id="2.30.40.10">
    <property type="entry name" value="Urease, subunit C, domain 1"/>
    <property type="match status" value="1"/>
</dbReference>
<dbReference type="Gene3D" id="3.30.110.90">
    <property type="entry name" value="Amidohydrolase"/>
    <property type="match status" value="1"/>
</dbReference>
<protein>
    <submittedName>
        <fullName evidence="2">Amidohydrolase family protein</fullName>
    </submittedName>
</protein>
<dbReference type="Proteomes" id="UP001500979">
    <property type="component" value="Unassembled WGS sequence"/>
</dbReference>
<evidence type="ECO:0000313" key="3">
    <source>
        <dbReference type="Proteomes" id="UP001500979"/>
    </source>
</evidence>
<proteinExistence type="predicted"/>
<dbReference type="PANTHER" id="PTHR43135">
    <property type="entry name" value="ALPHA-D-RIBOSE 1-METHYLPHOSPHONATE 5-TRIPHOSPHATE DIPHOSPHATASE"/>
    <property type="match status" value="1"/>
</dbReference>
<dbReference type="PANTHER" id="PTHR43135:SF3">
    <property type="entry name" value="ALPHA-D-RIBOSE 1-METHYLPHOSPHONATE 5-TRIPHOSPHATE DIPHOSPHATASE"/>
    <property type="match status" value="1"/>
</dbReference>
<dbReference type="SUPFAM" id="SSF51338">
    <property type="entry name" value="Composite domain of metallo-dependent hydrolases"/>
    <property type="match status" value="1"/>
</dbReference>
<dbReference type="InterPro" id="IPR011059">
    <property type="entry name" value="Metal-dep_hydrolase_composite"/>
</dbReference>
<reference evidence="2 3" key="1">
    <citation type="journal article" date="2019" name="Int. J. Syst. Evol. Microbiol.">
        <title>The Global Catalogue of Microorganisms (GCM) 10K type strain sequencing project: providing services to taxonomists for standard genome sequencing and annotation.</title>
        <authorList>
            <consortium name="The Broad Institute Genomics Platform"/>
            <consortium name="The Broad Institute Genome Sequencing Center for Infectious Disease"/>
            <person name="Wu L."/>
            <person name="Ma J."/>
        </authorList>
    </citation>
    <scope>NUCLEOTIDE SEQUENCE [LARGE SCALE GENOMIC DNA]</scope>
    <source>
        <strain evidence="2 3">JCM 9383</strain>
    </source>
</reference>
<evidence type="ECO:0000313" key="2">
    <source>
        <dbReference type="EMBL" id="GAA2805344.1"/>
    </source>
</evidence>
<dbReference type="SUPFAM" id="SSF51556">
    <property type="entry name" value="Metallo-dependent hydrolases"/>
    <property type="match status" value="1"/>
</dbReference>
<dbReference type="InterPro" id="IPR051781">
    <property type="entry name" value="Metallo-dep_Hydrolase"/>
</dbReference>
<dbReference type="Gene3D" id="3.40.50.10910">
    <property type="entry name" value="Amidohydrolase"/>
    <property type="match status" value="1"/>
</dbReference>
<dbReference type="InterPro" id="IPR006680">
    <property type="entry name" value="Amidohydro-rel"/>
</dbReference>
<keyword evidence="3" id="KW-1185">Reference proteome</keyword>
<sequence>MPSGIDIVDGRGKTLLPGLIDAHVHAFGLRADPVRFGVTTELDMFTFLEHLGPYRQQRESAAPTRFSDVWTAGTLVTVPGGHGTEYGPIPTVSPDADREDVARFVRERLAEGSDYIKVIKDDGSLWGGHYPTLSDRQVEYAIEAAHEFGARCVVHVVRQRDARVALEAGADGLAHVPADPMPDDVVDLARRRGAFVIATLTVFNALSCAGEADQLLGDPLLAPYLSQEQRDGLNLRAKCKPGLFDVARENVRALHAKGVPVLVGTDAANPGTARGVSLLSELGLLVDARLSPVDALRSATGIPARRFGLEGRGLLAPGHRADLVLVNGDATENIQALRDIHTIWRNGIPTDRRPAQT</sequence>